<dbReference type="Gene3D" id="2.60.120.560">
    <property type="entry name" value="Exo-inulinase, domain 1"/>
    <property type="match status" value="1"/>
</dbReference>
<protein>
    <submittedName>
        <fullName evidence="2">DUF1080 domain-containing protein</fullName>
    </submittedName>
</protein>
<evidence type="ECO:0000313" key="3">
    <source>
        <dbReference type="Proteomes" id="UP000305848"/>
    </source>
</evidence>
<gene>
    <name evidence="2" type="ORF">FC093_01420</name>
</gene>
<name>A0A4U3LAJ3_9BACT</name>
<dbReference type="Proteomes" id="UP000305848">
    <property type="component" value="Unassembled WGS sequence"/>
</dbReference>
<evidence type="ECO:0000259" key="1">
    <source>
        <dbReference type="Pfam" id="PF06439"/>
    </source>
</evidence>
<sequence>MKNYLTLLLLCLTQTKLPAQQDSLHWIQLFNGKDMTGWDIKITGYDLNDNYNNTVRVEDGIMKIDYDKYTNFTNQFGHIYYKTPYSYYKLVVEYRFVGKQIQGGPSWDVRNSGVMVHSQSAASVRKDQEFPVSLECQLLGGLGDGERTTANLCTPGTYVEMNDKVNMQHCINSTSKTYNGDQWVTVEMIVLGDSLIQHLIDDKVVLEYRHPKIGETGDDIKRYLDEDFVKKMGTPLKEGYIALQAESAPVQFRKVALLNLEQYKDDPVALSKALATPYK</sequence>
<accession>A0A4U3LAJ3</accession>
<dbReference type="RefSeq" id="WP_137259949.1">
    <property type="nucleotide sequence ID" value="NZ_SZQL01000001.1"/>
</dbReference>
<keyword evidence="3" id="KW-1185">Reference proteome</keyword>
<dbReference type="InterPro" id="IPR010496">
    <property type="entry name" value="AL/BT2_dom"/>
</dbReference>
<reference evidence="2 3" key="1">
    <citation type="submission" date="2019-05" db="EMBL/GenBank/DDBJ databases">
        <title>Panacibacter sp. strain 17mud1-8 Genome sequencing and assembly.</title>
        <authorList>
            <person name="Chhetri G."/>
        </authorList>
    </citation>
    <scope>NUCLEOTIDE SEQUENCE [LARGE SCALE GENOMIC DNA]</scope>
    <source>
        <strain evidence="2 3">17mud1-8</strain>
    </source>
</reference>
<proteinExistence type="predicted"/>
<dbReference type="GO" id="GO:0016787">
    <property type="term" value="F:hydrolase activity"/>
    <property type="evidence" value="ECO:0007669"/>
    <property type="project" value="InterPro"/>
</dbReference>
<evidence type="ECO:0000313" key="2">
    <source>
        <dbReference type="EMBL" id="TKK71709.1"/>
    </source>
</evidence>
<organism evidence="2 3">
    <name type="scientific">Ilyomonas limi</name>
    <dbReference type="NCBI Taxonomy" id="2575867"/>
    <lineage>
        <taxon>Bacteria</taxon>
        <taxon>Pseudomonadati</taxon>
        <taxon>Bacteroidota</taxon>
        <taxon>Chitinophagia</taxon>
        <taxon>Chitinophagales</taxon>
        <taxon>Chitinophagaceae</taxon>
        <taxon>Ilyomonas</taxon>
    </lineage>
</organism>
<feature type="domain" description="3-keto-alpha-glucoside-1,2-lyase/3-keto-2-hydroxy-glucal hydratase" evidence="1">
    <location>
        <begin position="26"/>
        <end position="256"/>
    </location>
</feature>
<comment type="caution">
    <text evidence="2">The sequence shown here is derived from an EMBL/GenBank/DDBJ whole genome shotgun (WGS) entry which is preliminary data.</text>
</comment>
<dbReference type="Pfam" id="PF06439">
    <property type="entry name" value="3keto-disac_hyd"/>
    <property type="match status" value="1"/>
</dbReference>
<dbReference type="EMBL" id="SZQL01000001">
    <property type="protein sequence ID" value="TKK71709.1"/>
    <property type="molecule type" value="Genomic_DNA"/>
</dbReference>
<dbReference type="OrthoDB" id="9787527at2"/>
<dbReference type="AlphaFoldDB" id="A0A4U3LAJ3"/>